<keyword evidence="3" id="KW-1185">Reference proteome</keyword>
<reference evidence="3" key="1">
    <citation type="journal article" date="2023" name="Arch. Microbiol.">
        <title>Desulfoferula mesophilus gen. nov. sp. nov., a mesophilic sulfate-reducing bacterium isolated from a brackish lake sediment.</title>
        <authorList>
            <person name="Watanabe T."/>
            <person name="Yabe T."/>
            <person name="Tsuji J.M."/>
            <person name="Fukui M."/>
        </authorList>
    </citation>
    <scope>NUCLEOTIDE SEQUENCE [LARGE SCALE GENOMIC DNA]</scope>
    <source>
        <strain evidence="3">12FAK</strain>
    </source>
</reference>
<proteinExistence type="predicted"/>
<feature type="transmembrane region" description="Helical" evidence="1">
    <location>
        <begin position="80"/>
        <end position="99"/>
    </location>
</feature>
<feature type="transmembrane region" description="Helical" evidence="1">
    <location>
        <begin position="105"/>
        <end position="127"/>
    </location>
</feature>
<gene>
    <name evidence="2" type="ORF">FAK_21120</name>
</gene>
<name>A0AAU9ED11_9BACT</name>
<organism evidence="2 3">
    <name type="scientific">Desulfoferula mesophila</name>
    <dbReference type="NCBI Taxonomy" id="3058419"/>
    <lineage>
        <taxon>Bacteria</taxon>
        <taxon>Pseudomonadati</taxon>
        <taxon>Thermodesulfobacteriota</taxon>
        <taxon>Desulfarculia</taxon>
        <taxon>Desulfarculales</taxon>
        <taxon>Desulfarculaceae</taxon>
        <taxon>Desulfoferula</taxon>
    </lineage>
</organism>
<evidence type="ECO:0000313" key="3">
    <source>
        <dbReference type="Proteomes" id="UP001366166"/>
    </source>
</evidence>
<dbReference type="AlphaFoldDB" id="A0AAU9ED11"/>
<dbReference type="RefSeq" id="WP_338598905.1">
    <property type="nucleotide sequence ID" value="NZ_AP028679.1"/>
</dbReference>
<evidence type="ECO:0000256" key="1">
    <source>
        <dbReference type="SAM" id="Phobius"/>
    </source>
</evidence>
<keyword evidence="1" id="KW-1133">Transmembrane helix</keyword>
<dbReference type="EMBL" id="AP028679">
    <property type="protein sequence ID" value="BEQ15046.1"/>
    <property type="molecule type" value="Genomic_DNA"/>
</dbReference>
<dbReference type="KEGG" id="dmp:FAK_21120"/>
<keyword evidence="1" id="KW-0472">Membrane</keyword>
<keyword evidence="1" id="KW-0812">Transmembrane</keyword>
<feature type="transmembrane region" description="Helical" evidence="1">
    <location>
        <begin position="7"/>
        <end position="25"/>
    </location>
</feature>
<dbReference type="Proteomes" id="UP001366166">
    <property type="component" value="Chromosome"/>
</dbReference>
<accession>A0AAU9ED11</accession>
<sequence length="129" mass="14650">MKFALICLYAGGVMHIGWAVFHFFFPRIFKWQTALEPLDSLNRSIMQVLNLCLTFYFAVAAYLTLVYSSELLGTPLGRKLLAVFAAFWLLRLALQQRFFRMVHPASLLISVAFLLTMLAYGIPLVVAGR</sequence>
<evidence type="ECO:0008006" key="4">
    <source>
        <dbReference type="Google" id="ProtNLM"/>
    </source>
</evidence>
<protein>
    <recommendedName>
        <fullName evidence="4">Protoporphyrinogen IX oxidase</fullName>
    </recommendedName>
</protein>
<evidence type="ECO:0000313" key="2">
    <source>
        <dbReference type="EMBL" id="BEQ15046.1"/>
    </source>
</evidence>
<feature type="transmembrane region" description="Helical" evidence="1">
    <location>
        <begin position="45"/>
        <end position="68"/>
    </location>
</feature>